<comment type="caution">
    <text evidence="11">The sequence shown here is derived from an EMBL/GenBank/DDBJ whole genome shotgun (WGS) entry which is preliminary data.</text>
</comment>
<dbReference type="Pfam" id="PF25954">
    <property type="entry name" value="Beta-barrel_RND_2"/>
    <property type="match status" value="1"/>
</dbReference>
<evidence type="ECO:0000256" key="2">
    <source>
        <dbReference type="ARBA" id="ARBA00022448"/>
    </source>
</evidence>
<dbReference type="Pfam" id="PF25975">
    <property type="entry name" value="CzcB_C"/>
    <property type="match status" value="1"/>
</dbReference>
<dbReference type="PANTHER" id="PTHR30097">
    <property type="entry name" value="CATION EFFLUX SYSTEM PROTEIN CUSB"/>
    <property type="match status" value="1"/>
</dbReference>
<keyword evidence="12" id="KW-1185">Reference proteome</keyword>
<reference evidence="11 12" key="1">
    <citation type="submission" date="2019-03" db="EMBL/GenBank/DDBJ databases">
        <title>Genomic Encyclopedia of Archaeal and Bacterial Type Strains, Phase II (KMG-II): from individual species to whole genera.</title>
        <authorList>
            <person name="Goeker M."/>
        </authorList>
    </citation>
    <scope>NUCLEOTIDE SEQUENCE [LARGE SCALE GENOMIC DNA]</scope>
    <source>
        <strain evidence="11 12">DSM 24425</strain>
    </source>
</reference>
<dbReference type="GO" id="GO:0016020">
    <property type="term" value="C:membrane"/>
    <property type="evidence" value="ECO:0007669"/>
    <property type="project" value="InterPro"/>
</dbReference>
<evidence type="ECO:0000259" key="7">
    <source>
        <dbReference type="Pfam" id="PF25893"/>
    </source>
</evidence>
<name>A0A4R1GFP5_9BACT</name>
<dbReference type="PANTHER" id="PTHR30097:SF4">
    <property type="entry name" value="SLR6042 PROTEIN"/>
    <property type="match status" value="1"/>
</dbReference>
<sequence length="391" mass="44114">MFLRAFLLFVFMALSFCGALAEEEVSHREHEHEHEHEHERVVELPDSVIKEFKIRTERATLKLLSRQVELPAEIVEVPEKEVHIVPPVKGFVRRVFKGLGDKVQAGEVLAIIDSPELADLKSSYLIAKKKWELAKELFEREKILWSKKIVAEESFLKAKQELELAEIELRALEQKLLTLGFSPAEIKGFEEGEVPLGRYPLRAPISGVIVEKHLSTGEMVGPGRVAFRVVDLSEVWAVISVYRQWIPYVKKGQKVRLVLGEGQPEITAVVDYVSPSVDPETRAVRARVVLDNSSGELRPGLLIKAFLPVGRGREVLAVPESAVQYVHGHPVVFVRKGKGFEMREVELGERYGKWIEVRKGLSVGEEYVVSGAFTLKAEMEKEAFEHAGHVH</sequence>
<dbReference type="Gene3D" id="1.10.287.470">
    <property type="entry name" value="Helix hairpin bin"/>
    <property type="match status" value="1"/>
</dbReference>
<feature type="domain" description="CzcB-like alpha-helical hairpin" evidence="7">
    <location>
        <begin position="119"/>
        <end position="177"/>
    </location>
</feature>
<dbReference type="GO" id="GO:0030288">
    <property type="term" value="C:outer membrane-bounded periplasmic space"/>
    <property type="evidence" value="ECO:0007669"/>
    <property type="project" value="TreeGrafter"/>
</dbReference>
<evidence type="ECO:0000259" key="8">
    <source>
        <dbReference type="Pfam" id="PF25954"/>
    </source>
</evidence>
<dbReference type="GO" id="GO:0015679">
    <property type="term" value="P:plasma membrane copper ion transport"/>
    <property type="evidence" value="ECO:0007669"/>
    <property type="project" value="TreeGrafter"/>
</dbReference>
<proteinExistence type="inferred from homology"/>
<dbReference type="InterPro" id="IPR058647">
    <property type="entry name" value="BSH_CzcB-like"/>
</dbReference>
<accession>A0A4R1GFP5</accession>
<dbReference type="InterPro" id="IPR058649">
    <property type="entry name" value="CzcB_C"/>
</dbReference>
<evidence type="ECO:0000313" key="11">
    <source>
        <dbReference type="EMBL" id="TCK04669.1"/>
    </source>
</evidence>
<dbReference type="Pfam" id="PF25973">
    <property type="entry name" value="BSH_CzcB"/>
    <property type="match status" value="1"/>
</dbReference>
<evidence type="ECO:0000256" key="6">
    <source>
        <dbReference type="SAM" id="SignalP"/>
    </source>
</evidence>
<dbReference type="Pfam" id="PF25893">
    <property type="entry name" value="HH_CzcB"/>
    <property type="match status" value="1"/>
</dbReference>
<dbReference type="OrthoDB" id="9765657at2"/>
<organism evidence="11 12">
    <name type="scientific">Phorcysia thermohydrogeniphila</name>
    <dbReference type="NCBI Taxonomy" id="936138"/>
    <lineage>
        <taxon>Bacteria</taxon>
        <taxon>Pseudomonadati</taxon>
        <taxon>Aquificota</taxon>
        <taxon>Aquificia</taxon>
        <taxon>Desulfurobacteriales</taxon>
        <taxon>Desulfurobacteriaceae</taxon>
        <taxon>Phorcysia</taxon>
    </lineage>
</organism>
<keyword evidence="3" id="KW-0862">Zinc</keyword>
<dbReference type="Gene3D" id="2.40.30.170">
    <property type="match status" value="1"/>
</dbReference>
<evidence type="ECO:0000256" key="5">
    <source>
        <dbReference type="ARBA" id="ARBA00058766"/>
    </source>
</evidence>
<evidence type="ECO:0000313" key="12">
    <source>
        <dbReference type="Proteomes" id="UP000295777"/>
    </source>
</evidence>
<feature type="chain" id="PRO_5020927395" evidence="6">
    <location>
        <begin position="22"/>
        <end position="391"/>
    </location>
</feature>
<dbReference type="GO" id="GO:0022857">
    <property type="term" value="F:transmembrane transporter activity"/>
    <property type="evidence" value="ECO:0007669"/>
    <property type="project" value="InterPro"/>
</dbReference>
<feature type="signal peptide" evidence="6">
    <location>
        <begin position="1"/>
        <end position="21"/>
    </location>
</feature>
<keyword evidence="2" id="KW-0813">Transport</keyword>
<dbReference type="EMBL" id="SMFV01000003">
    <property type="protein sequence ID" value="TCK04669.1"/>
    <property type="molecule type" value="Genomic_DNA"/>
</dbReference>
<keyword evidence="6" id="KW-0732">Signal</keyword>
<dbReference type="FunFam" id="2.40.420.20:FF:000006">
    <property type="entry name" value="RND family efflux transporter MFP subunit"/>
    <property type="match status" value="1"/>
</dbReference>
<feature type="domain" description="CzcB-like barrel-sandwich hybrid" evidence="9">
    <location>
        <begin position="81"/>
        <end position="231"/>
    </location>
</feature>
<evidence type="ECO:0000256" key="3">
    <source>
        <dbReference type="ARBA" id="ARBA00022833"/>
    </source>
</evidence>
<dbReference type="InterPro" id="IPR006143">
    <property type="entry name" value="RND_pump_MFP"/>
</dbReference>
<dbReference type="GO" id="GO:0046686">
    <property type="term" value="P:response to cadmium ion"/>
    <property type="evidence" value="ECO:0007669"/>
    <property type="project" value="UniProtKB-KW"/>
</dbReference>
<keyword evidence="4" id="KW-0105">Cadmium resistance</keyword>
<dbReference type="Gene3D" id="2.40.420.20">
    <property type="match status" value="1"/>
</dbReference>
<dbReference type="Gene3D" id="2.40.50.100">
    <property type="match status" value="1"/>
</dbReference>
<dbReference type="GO" id="GO:0060003">
    <property type="term" value="P:copper ion export"/>
    <property type="evidence" value="ECO:0007669"/>
    <property type="project" value="TreeGrafter"/>
</dbReference>
<evidence type="ECO:0000259" key="9">
    <source>
        <dbReference type="Pfam" id="PF25973"/>
    </source>
</evidence>
<dbReference type="SUPFAM" id="SSF111369">
    <property type="entry name" value="HlyD-like secretion proteins"/>
    <property type="match status" value="1"/>
</dbReference>
<dbReference type="RefSeq" id="WP_132526596.1">
    <property type="nucleotide sequence ID" value="NZ_SMFV01000003.1"/>
</dbReference>
<protein>
    <submittedName>
        <fullName evidence="11">Cobalt-zinc-cadmium efflux system membrane fusion protein</fullName>
    </submittedName>
</protein>
<gene>
    <name evidence="11" type="ORF">CLV27_1102</name>
</gene>
<dbReference type="Proteomes" id="UP000295777">
    <property type="component" value="Unassembled WGS sequence"/>
</dbReference>
<dbReference type="InterPro" id="IPR051909">
    <property type="entry name" value="MFP_Cation_Efflux"/>
</dbReference>
<feature type="domain" description="CzcB-like C-terminal circularly permuted SH3-like" evidence="10">
    <location>
        <begin position="316"/>
        <end position="376"/>
    </location>
</feature>
<comment type="similarity">
    <text evidence="1">Belongs to the membrane fusion protein (MFP) (TC 8.A.1) family.</text>
</comment>
<comment type="function">
    <text evidence="5">CzcA and CzcB together would act in zinc efflux nearly as effectively as the complete czc efflux system (CzcABC). The CzcB protein is thought to funnel zinc cations to the CzcA transport protein.</text>
</comment>
<dbReference type="AlphaFoldDB" id="A0A4R1GFP5"/>
<feature type="domain" description="CusB-like beta-barrel" evidence="8">
    <location>
        <begin position="234"/>
        <end position="304"/>
    </location>
</feature>
<dbReference type="InterPro" id="IPR058648">
    <property type="entry name" value="HH_CzcB-like"/>
</dbReference>
<evidence type="ECO:0000256" key="4">
    <source>
        <dbReference type="ARBA" id="ARBA00043263"/>
    </source>
</evidence>
<dbReference type="NCBIfam" id="TIGR01730">
    <property type="entry name" value="RND_mfp"/>
    <property type="match status" value="1"/>
</dbReference>
<evidence type="ECO:0000256" key="1">
    <source>
        <dbReference type="ARBA" id="ARBA00009477"/>
    </source>
</evidence>
<dbReference type="InterPro" id="IPR058792">
    <property type="entry name" value="Beta-barrel_RND_2"/>
</dbReference>
<evidence type="ECO:0000259" key="10">
    <source>
        <dbReference type="Pfam" id="PF25975"/>
    </source>
</evidence>
<dbReference type="FunFam" id="2.40.30.170:FF:000010">
    <property type="entry name" value="Efflux RND transporter periplasmic adaptor subunit"/>
    <property type="match status" value="1"/>
</dbReference>
<dbReference type="GO" id="GO:0046914">
    <property type="term" value="F:transition metal ion binding"/>
    <property type="evidence" value="ECO:0007669"/>
    <property type="project" value="TreeGrafter"/>
</dbReference>